<organism evidence="1 2">
    <name type="scientific">Abditibacterium utsteinense</name>
    <dbReference type="NCBI Taxonomy" id="1960156"/>
    <lineage>
        <taxon>Bacteria</taxon>
        <taxon>Pseudomonadati</taxon>
        <taxon>Abditibacteriota</taxon>
        <taxon>Abditibacteriia</taxon>
        <taxon>Abditibacteriales</taxon>
        <taxon>Abditibacteriaceae</taxon>
        <taxon>Abditibacterium</taxon>
    </lineage>
</organism>
<evidence type="ECO:0008006" key="3">
    <source>
        <dbReference type="Google" id="ProtNLM"/>
    </source>
</evidence>
<comment type="caution">
    <text evidence="1">The sequence shown here is derived from an EMBL/GenBank/DDBJ whole genome shotgun (WGS) entry which is preliminary data.</text>
</comment>
<dbReference type="InterPro" id="IPR043519">
    <property type="entry name" value="NT_sf"/>
</dbReference>
<evidence type="ECO:0000313" key="2">
    <source>
        <dbReference type="Proteomes" id="UP000237684"/>
    </source>
</evidence>
<accession>A0A2S8SUK4</accession>
<evidence type="ECO:0000313" key="1">
    <source>
        <dbReference type="EMBL" id="PQV64482.1"/>
    </source>
</evidence>
<dbReference type="EMBL" id="NIGF01000005">
    <property type="protein sequence ID" value="PQV64482.1"/>
    <property type="molecule type" value="Genomic_DNA"/>
</dbReference>
<dbReference type="InParanoid" id="A0A2S8SUK4"/>
<protein>
    <recommendedName>
        <fullName evidence="3">Nucleotidyltransferase</fullName>
    </recommendedName>
</protein>
<keyword evidence="2" id="KW-1185">Reference proteome</keyword>
<dbReference type="OrthoDB" id="121150at2"/>
<name>A0A2S8SUK4_9BACT</name>
<dbReference type="RefSeq" id="WP_105483266.1">
    <property type="nucleotide sequence ID" value="NZ_NIGF01000005.1"/>
</dbReference>
<dbReference type="Proteomes" id="UP000237684">
    <property type="component" value="Unassembled WGS sequence"/>
</dbReference>
<dbReference type="AlphaFoldDB" id="A0A2S8SUK4"/>
<gene>
    <name evidence="1" type="ORF">B1R32_105164</name>
</gene>
<dbReference type="SUPFAM" id="SSF81301">
    <property type="entry name" value="Nucleotidyltransferase"/>
    <property type="match status" value="1"/>
</dbReference>
<dbReference type="Gene3D" id="3.30.460.40">
    <property type="match status" value="1"/>
</dbReference>
<sequence length="157" mass="18130">MAIFEYRQAEEIRDAFAKHNVRYLFIGKSGAILLGYPDTTQDADVYVEKSAENGRALVAALQELEFEFDAAQQADIERGRDFIQLKNGPFDLDLIFAPDGIETFEDAWKRRVEVEGFFVCHLDDIIGSKEAANRKKDRESLERLRGFREYWKAKNKS</sequence>
<proteinExistence type="predicted"/>
<reference evidence="1 2" key="1">
    <citation type="journal article" date="2018" name="Syst. Appl. Microbiol.">
        <title>Abditibacterium utsteinense sp. nov., the first cultivated member of candidate phylum FBP, isolated from ice-free Antarctic soil samples.</title>
        <authorList>
            <person name="Tahon G."/>
            <person name="Tytgat B."/>
            <person name="Lebbe L."/>
            <person name="Carlier A."/>
            <person name="Willems A."/>
        </authorList>
    </citation>
    <scope>NUCLEOTIDE SEQUENCE [LARGE SCALE GENOMIC DNA]</scope>
    <source>
        <strain evidence="1 2">LMG 29911</strain>
    </source>
</reference>